<evidence type="ECO:0000313" key="1">
    <source>
        <dbReference type="EMBL" id="KAH3857029.1"/>
    </source>
</evidence>
<keyword evidence="2" id="KW-1185">Reference proteome</keyword>
<dbReference type="Gene3D" id="1.20.58.60">
    <property type="match status" value="1"/>
</dbReference>
<protein>
    <submittedName>
        <fullName evidence="1">Uncharacterized protein</fullName>
    </submittedName>
</protein>
<organism evidence="1 2">
    <name type="scientific">Dreissena polymorpha</name>
    <name type="common">Zebra mussel</name>
    <name type="synonym">Mytilus polymorpha</name>
    <dbReference type="NCBI Taxonomy" id="45954"/>
    <lineage>
        <taxon>Eukaryota</taxon>
        <taxon>Metazoa</taxon>
        <taxon>Spiralia</taxon>
        <taxon>Lophotrochozoa</taxon>
        <taxon>Mollusca</taxon>
        <taxon>Bivalvia</taxon>
        <taxon>Autobranchia</taxon>
        <taxon>Heteroconchia</taxon>
        <taxon>Euheterodonta</taxon>
        <taxon>Imparidentia</taxon>
        <taxon>Neoheterodontei</taxon>
        <taxon>Myida</taxon>
        <taxon>Dreissenoidea</taxon>
        <taxon>Dreissenidae</taxon>
        <taxon>Dreissena</taxon>
    </lineage>
</organism>
<gene>
    <name evidence="1" type="ORF">DPMN_099626</name>
</gene>
<reference evidence="1" key="2">
    <citation type="submission" date="2020-11" db="EMBL/GenBank/DDBJ databases">
        <authorList>
            <person name="McCartney M.A."/>
            <person name="Auch B."/>
            <person name="Kono T."/>
            <person name="Mallez S."/>
            <person name="Becker A."/>
            <person name="Gohl D.M."/>
            <person name="Silverstein K.A.T."/>
            <person name="Koren S."/>
            <person name="Bechman K.B."/>
            <person name="Herman A."/>
            <person name="Abrahante J.E."/>
            <person name="Garbe J."/>
        </authorList>
    </citation>
    <scope>NUCLEOTIDE SEQUENCE</scope>
    <source>
        <strain evidence="1">Duluth1</strain>
        <tissue evidence="1">Whole animal</tissue>
    </source>
</reference>
<dbReference type="EMBL" id="JAIWYP010000003">
    <property type="protein sequence ID" value="KAH3857029.1"/>
    <property type="molecule type" value="Genomic_DNA"/>
</dbReference>
<dbReference type="SUPFAM" id="SSF46966">
    <property type="entry name" value="Spectrin repeat"/>
    <property type="match status" value="1"/>
</dbReference>
<accession>A0A9D4LFT4</accession>
<dbReference type="AlphaFoldDB" id="A0A9D4LFT4"/>
<proteinExistence type="predicted"/>
<name>A0A9D4LFT4_DREPO</name>
<comment type="caution">
    <text evidence="1">The sequence shown here is derived from an EMBL/GenBank/DDBJ whole genome shotgun (WGS) entry which is preliminary data.</text>
</comment>
<sequence>MTSDLLEWIEHTIMILNDRQFANSLPGVQSQLTAFNLYRTSEKPPKYVCTVFMPTDRMIGGIYFLACLSLRHSVTKTLTLH</sequence>
<evidence type="ECO:0000313" key="2">
    <source>
        <dbReference type="Proteomes" id="UP000828390"/>
    </source>
</evidence>
<reference evidence="1" key="1">
    <citation type="journal article" date="2019" name="bioRxiv">
        <title>The Genome of the Zebra Mussel, Dreissena polymorpha: A Resource for Invasive Species Research.</title>
        <authorList>
            <person name="McCartney M.A."/>
            <person name="Auch B."/>
            <person name="Kono T."/>
            <person name="Mallez S."/>
            <person name="Zhang Y."/>
            <person name="Obille A."/>
            <person name="Becker A."/>
            <person name="Abrahante J.E."/>
            <person name="Garbe J."/>
            <person name="Badalamenti J.P."/>
            <person name="Herman A."/>
            <person name="Mangelson H."/>
            <person name="Liachko I."/>
            <person name="Sullivan S."/>
            <person name="Sone E.D."/>
            <person name="Koren S."/>
            <person name="Silverstein K.A.T."/>
            <person name="Beckman K.B."/>
            <person name="Gohl D.M."/>
        </authorList>
    </citation>
    <scope>NUCLEOTIDE SEQUENCE</scope>
    <source>
        <strain evidence="1">Duluth1</strain>
        <tissue evidence="1">Whole animal</tissue>
    </source>
</reference>
<dbReference type="Proteomes" id="UP000828390">
    <property type="component" value="Unassembled WGS sequence"/>
</dbReference>